<dbReference type="EMBL" id="CP033239">
    <property type="protein sequence ID" value="AZF79204.1"/>
    <property type="molecule type" value="Genomic_DNA"/>
</dbReference>
<evidence type="ECO:0000313" key="7">
    <source>
        <dbReference type="EMBL" id="AZF68732.1"/>
    </source>
</evidence>
<dbReference type="OrthoDB" id="44091at2157"/>
<dbReference type="PANTHER" id="PTHR35561:SF1">
    <property type="entry name" value="RNA 2',3'-CYCLIC PHOSPHODIESTERASE"/>
    <property type="match status" value="1"/>
</dbReference>
<comment type="similarity">
    <text evidence="2">Belongs to the 2H phosphoesterase superfamily. ThpR family.</text>
</comment>
<dbReference type="AlphaFoldDB" id="A0A0E3GTQ9"/>
<dbReference type="Proteomes" id="UP000275843">
    <property type="component" value="Chromosome"/>
</dbReference>
<reference evidence="15" key="2">
    <citation type="submission" date="2016-04" db="EMBL/GenBank/DDBJ databases">
        <authorList>
            <person name="Evans L.H."/>
            <person name="Alamgir A."/>
            <person name="Owens N."/>
            <person name="Weber N.D."/>
            <person name="Virtaneva K."/>
            <person name="Barbian K."/>
            <person name="Babar A."/>
            <person name="Rosenke K."/>
        </authorList>
    </citation>
    <scope>NUCLEOTIDE SEQUENCE</scope>
    <source>
        <strain evidence="15">P1</strain>
    </source>
</reference>
<dbReference type="GeneID" id="1454081"/>
<dbReference type="KEGG" id="ssol:SULB_2045"/>
<dbReference type="EMBL" id="CP050869">
    <property type="protein sequence ID" value="QPG48612.1"/>
    <property type="molecule type" value="Genomic_DNA"/>
</dbReference>
<dbReference type="KEGG" id="ssof:SULC_2043"/>
<evidence type="ECO:0000313" key="27">
    <source>
        <dbReference type="Proteomes" id="UP000594632"/>
    </source>
</evidence>
<evidence type="ECO:0000313" key="18">
    <source>
        <dbReference type="Proteomes" id="UP000033106"/>
    </source>
</evidence>
<evidence type="ECO:0000313" key="25">
    <source>
        <dbReference type="Proteomes" id="UP000278715"/>
    </source>
</evidence>
<dbReference type="SUPFAM" id="SSF55144">
    <property type="entry name" value="LigT-like"/>
    <property type="match status" value="1"/>
</dbReference>
<sequence>MRLFIGIEVPQSPKLLEIFEIVKNAGADIKLVEPYNIHITLLFLGEVREDRVEEVKDSMSGLKFNKFKVTLKGLGAFPNLTRPRVVWVGIVEGQQQLRQIRSYILNELLKRKIRPEDDKDFSPHLTIGRVKSYNSISNLINTINENMNVDIGTFEVNNVVLFKSTLTPKGPIYDKLFEVSSIDRGGSTEDNKTH</sequence>
<evidence type="ECO:0000313" key="16">
    <source>
        <dbReference type="Proteomes" id="UP000033057"/>
    </source>
</evidence>
<reference evidence="16 17" key="1">
    <citation type="journal article" date="2015" name="Genome Announc.">
        <title>Complete Genome Sequence of Sulfolobus solfataricus Strain 98/2 and Evolved Derivatives.</title>
        <authorList>
            <person name="McCarthy S."/>
            <person name="Gradnigo J."/>
            <person name="Johnson T."/>
            <person name="Payne S."/>
            <person name="Lipzen A."/>
            <person name="Martin J."/>
            <person name="Schackwitz W."/>
            <person name="Moriyama E."/>
            <person name="Blum P."/>
        </authorList>
    </citation>
    <scope>NUCLEOTIDE SEQUENCE [LARGE SCALE GENOMIC DNA]</scope>
    <source>
        <strain evidence="16">98/2 SULC</strain>
        <strain evidence="4">SARC-B</strain>
        <strain evidence="5">SARC-C</strain>
        <strain evidence="6 18">SULA</strain>
        <strain evidence="17">SULB</strain>
    </source>
</reference>
<dbReference type="Proteomes" id="UP000033106">
    <property type="component" value="Chromosome"/>
</dbReference>
<evidence type="ECO:0000313" key="20">
    <source>
        <dbReference type="Proteomes" id="UP000267993"/>
    </source>
</evidence>
<evidence type="ECO:0000313" key="23">
    <source>
        <dbReference type="Proteomes" id="UP000273443"/>
    </source>
</evidence>
<protein>
    <recommendedName>
        <fullName evidence="2">RNA 2',3'-cyclic phosphodiesterase</fullName>
        <shortName evidence="2">RNA 2',3'-CPDase</shortName>
        <ecNumber evidence="2">3.1.4.58</ecNumber>
    </recommendedName>
</protein>
<evidence type="ECO:0000313" key="4">
    <source>
        <dbReference type="EMBL" id="AKA74251.1"/>
    </source>
</evidence>
<dbReference type="GO" id="GO:0008664">
    <property type="term" value="F:RNA 2',3'-cyclic 3'-phosphodiesterase activity"/>
    <property type="evidence" value="ECO:0007669"/>
    <property type="project" value="UniProtKB-EC"/>
</dbReference>
<reference evidence="20 21" key="4">
    <citation type="journal article" date="2018" name="Proc. Natl. Acad. Sci. U.S.A.">
        <title>Nonmutational mechanism of inheritance in the Archaeon Sulfolobus solfataricus.</title>
        <authorList>
            <person name="Payne S."/>
            <person name="McCarthy S."/>
            <person name="Johnson T."/>
            <person name="North E."/>
            <person name="Blum P."/>
        </authorList>
    </citation>
    <scope>NUCLEOTIDE SEQUENCE [LARGE SCALE GENOMIC DNA]</scope>
    <source>
        <strain evidence="8 20">SARC-H</strain>
        <strain evidence="9 24">SARC-I</strain>
        <strain evidence="11 25">SARC-N</strain>
        <strain evidence="12 26">SARC-O</strain>
        <strain evidence="13 21">SUL120</strain>
        <strain evidence="7 22">SULG</strain>
        <strain evidence="10 23">SULM</strain>
    </source>
</reference>
<feature type="domain" description="Phosphoesterase HXTX" evidence="3">
    <location>
        <begin position="9"/>
        <end position="87"/>
    </location>
</feature>
<dbReference type="GeneID" id="44129969"/>
<feature type="domain" description="Phosphoesterase HXTX" evidence="3">
    <location>
        <begin position="92"/>
        <end position="173"/>
    </location>
</feature>
<evidence type="ECO:0000313" key="9">
    <source>
        <dbReference type="EMBL" id="AZF73972.1"/>
    </source>
</evidence>
<dbReference type="Proteomes" id="UP000033085">
    <property type="component" value="Chromosome"/>
</dbReference>
<feature type="short sequence motif" description="HXTX 1" evidence="2">
    <location>
        <begin position="38"/>
        <end position="41"/>
    </location>
</feature>
<gene>
    <name evidence="4" type="primary">thpR</name>
    <name evidence="14" type="ORF">HFC64_00155</name>
    <name evidence="15" type="ORF">SSOP1_1067</name>
    <name evidence="6" type="ORF">SULA_2044</name>
    <name evidence="4" type="ORF">SULB_2045</name>
    <name evidence="5" type="ORF">SULC_2043</name>
    <name evidence="7" type="ORF">SULG_10300</name>
    <name evidence="8" type="ORF">SULH_10300</name>
    <name evidence="9" type="ORF">SULI_10300</name>
    <name evidence="10" type="ORF">SULM_10290</name>
    <name evidence="11" type="ORF">SULN_10290</name>
    <name evidence="12" type="ORF">SULO_10300</name>
    <name evidence="13" type="ORF">SULZ_10235</name>
</gene>
<evidence type="ECO:0000313" key="17">
    <source>
        <dbReference type="Proteomes" id="UP000033085"/>
    </source>
</evidence>
<accession>A0A0E3GTQ9</accession>
<dbReference type="Proteomes" id="UP000269431">
    <property type="component" value="Chromosome"/>
</dbReference>
<evidence type="ECO:0000313" key="21">
    <source>
        <dbReference type="Proteomes" id="UP000269431"/>
    </source>
</evidence>
<evidence type="ECO:0000256" key="2">
    <source>
        <dbReference type="HAMAP-Rule" id="MF_01940"/>
    </source>
</evidence>
<dbReference type="InterPro" id="IPR004175">
    <property type="entry name" value="RNA_CPDase"/>
</dbReference>
<evidence type="ECO:0000313" key="8">
    <source>
        <dbReference type="EMBL" id="AZF71352.1"/>
    </source>
</evidence>
<dbReference type="EMBL" id="LT549890">
    <property type="protein sequence ID" value="SAI84621.1"/>
    <property type="molecule type" value="Genomic_DNA"/>
</dbReference>
<evidence type="ECO:0000313" key="22">
    <source>
        <dbReference type="Proteomes" id="UP000273194"/>
    </source>
</evidence>
<dbReference type="GO" id="GO:0016874">
    <property type="term" value="F:ligase activity"/>
    <property type="evidence" value="ECO:0007669"/>
    <property type="project" value="UniProtKB-KW"/>
</dbReference>
<reference evidence="4" key="5">
    <citation type="submission" date="2018-10" db="EMBL/GenBank/DDBJ databases">
        <authorList>
            <person name="McCarthy S."/>
            <person name="Gradnigo J."/>
            <person name="Johnson T."/>
            <person name="Payne S."/>
            <person name="Lipzen A."/>
            <person name="Schackwitz W."/>
            <person name="Martin J."/>
            <person name="Moriyama E."/>
            <person name="Blum P."/>
        </authorList>
    </citation>
    <scope>NUCLEOTIDE SEQUENCE</scope>
    <source>
        <strain evidence="4">SARC-B</strain>
        <strain evidence="5">SARC-C</strain>
        <strain evidence="6">SULA</strain>
    </source>
</reference>
<dbReference type="EMBL" id="CP011057">
    <property type="protein sequence ID" value="AKA79641.1"/>
    <property type="molecule type" value="Genomic_DNA"/>
</dbReference>
<proteinExistence type="inferred from homology"/>
<dbReference type="EMBL" id="CP033236">
    <property type="protein sequence ID" value="AZF71352.1"/>
    <property type="molecule type" value="Genomic_DNA"/>
</dbReference>
<dbReference type="InterPro" id="IPR014051">
    <property type="entry name" value="Phosphoesterase_HXTX"/>
</dbReference>
<dbReference type="PATRIC" id="fig|2287.6.peg.2093"/>
<comment type="catalytic activity">
    <reaction evidence="2">
        <text>a 3'-end 2',3'-cyclophospho-ribonucleotide-RNA + H2O = a 3'-end 2'-phospho-ribonucleotide-RNA + H(+)</text>
        <dbReference type="Rhea" id="RHEA:11828"/>
        <dbReference type="Rhea" id="RHEA-COMP:10464"/>
        <dbReference type="Rhea" id="RHEA-COMP:17353"/>
        <dbReference type="ChEBI" id="CHEBI:15377"/>
        <dbReference type="ChEBI" id="CHEBI:15378"/>
        <dbReference type="ChEBI" id="CHEBI:83064"/>
        <dbReference type="ChEBI" id="CHEBI:173113"/>
        <dbReference type="EC" id="3.1.4.58"/>
    </reaction>
</comment>
<dbReference type="EMBL" id="CP011055">
    <property type="protein sequence ID" value="AKA74251.1"/>
    <property type="molecule type" value="Genomic_DNA"/>
</dbReference>
<keyword evidence="15" id="KW-0436">Ligase</keyword>
<dbReference type="KEGG" id="ssoa:SULA_2044"/>
<evidence type="ECO:0000313" key="12">
    <source>
        <dbReference type="EMBL" id="AZF81808.1"/>
    </source>
</evidence>
<dbReference type="EMBL" id="CP033235">
    <property type="protein sequence ID" value="AZF68732.1"/>
    <property type="molecule type" value="Genomic_DNA"/>
</dbReference>
<dbReference type="Proteomes" id="UP000273443">
    <property type="component" value="Chromosome"/>
</dbReference>
<name>A0A0E3GTQ9_SACSO</name>
<dbReference type="EMBL" id="CP033240">
    <property type="protein sequence ID" value="AZF81808.1"/>
    <property type="molecule type" value="Genomic_DNA"/>
</dbReference>
<organism evidence="4 17">
    <name type="scientific">Saccharolobus solfataricus</name>
    <name type="common">Sulfolobus solfataricus</name>
    <dbReference type="NCBI Taxonomy" id="2287"/>
    <lineage>
        <taxon>Archaea</taxon>
        <taxon>Thermoproteota</taxon>
        <taxon>Thermoprotei</taxon>
        <taxon>Sulfolobales</taxon>
        <taxon>Sulfolobaceae</taxon>
        <taxon>Saccharolobus</taxon>
    </lineage>
</organism>
<evidence type="ECO:0000313" key="10">
    <source>
        <dbReference type="EMBL" id="AZF76595.1"/>
    </source>
</evidence>
<evidence type="ECO:0000313" key="15">
    <source>
        <dbReference type="EMBL" id="SAI84621.1"/>
    </source>
</evidence>
<dbReference type="InterPro" id="IPR009097">
    <property type="entry name" value="Cyclic_Pdiesterase"/>
</dbReference>
<dbReference type="FunFam" id="3.90.1140.10:FF:000009">
    <property type="entry name" value="RNA 2',3'-cyclic phosphodiesterase"/>
    <property type="match status" value="1"/>
</dbReference>
<dbReference type="RefSeq" id="WP_009989192.1">
    <property type="nucleotide sequence ID" value="NZ_CP011055.2"/>
</dbReference>
<evidence type="ECO:0000313" key="11">
    <source>
        <dbReference type="EMBL" id="AZF79204.1"/>
    </source>
</evidence>
<dbReference type="Proteomes" id="UP000594632">
    <property type="component" value="Chromosome"/>
</dbReference>
<evidence type="ECO:0000259" key="3">
    <source>
        <dbReference type="Pfam" id="PF02834"/>
    </source>
</evidence>
<feature type="active site" description="Proton acceptor" evidence="2">
    <location>
        <position position="124"/>
    </location>
</feature>
<dbReference type="NCBIfam" id="TIGR02258">
    <property type="entry name" value="2_5_ligase"/>
    <property type="match status" value="1"/>
</dbReference>
<dbReference type="EMBL" id="CP033238">
    <property type="protein sequence ID" value="AZF76595.1"/>
    <property type="molecule type" value="Genomic_DNA"/>
</dbReference>
<evidence type="ECO:0000313" key="6">
    <source>
        <dbReference type="EMBL" id="AKA79641.1"/>
    </source>
</evidence>
<reference evidence="19" key="3">
    <citation type="submission" date="2016-04" db="EMBL/GenBank/DDBJ databases">
        <authorList>
            <person name="Shah S.A."/>
            <person name="Garrett R.A."/>
        </authorList>
    </citation>
    <scope>NUCLEOTIDE SEQUENCE [LARGE SCALE GENOMIC DNA]</scope>
    <source>
        <strain evidence="19">ATCC 35091 / DSM 1616 / JCM 8930 / NBRC 15331 / P1</strain>
    </source>
</reference>
<reference evidence="14 27" key="6">
    <citation type="journal article" date="2020" name="Nat. Commun.">
        <title>The structures of two archaeal type IV pili illuminate evolutionary relationships.</title>
        <authorList>
            <person name="Wang F."/>
            <person name="Baquero D.P."/>
            <person name="Su Z."/>
            <person name="Beltran L.C."/>
            <person name="Prangishvili D."/>
            <person name="Krupovic M."/>
            <person name="Egelman E.H."/>
        </authorList>
    </citation>
    <scope>NUCLEOTIDE SEQUENCE [LARGE SCALE GENOMIC DNA]</scope>
    <source>
        <strain evidence="14 27">POZ149</strain>
    </source>
</reference>
<evidence type="ECO:0000256" key="1">
    <source>
        <dbReference type="ARBA" id="ARBA00022801"/>
    </source>
</evidence>
<dbReference type="EMBL" id="CP033241">
    <property type="protein sequence ID" value="AZF84383.1"/>
    <property type="molecule type" value="Genomic_DNA"/>
</dbReference>
<dbReference type="Proteomes" id="UP000282269">
    <property type="component" value="Chromosome"/>
</dbReference>
<dbReference type="EMBL" id="CP011056">
    <property type="protein sequence ID" value="AKA76949.1"/>
    <property type="molecule type" value="Genomic_DNA"/>
</dbReference>
<evidence type="ECO:0000313" key="13">
    <source>
        <dbReference type="EMBL" id="AZF84383.1"/>
    </source>
</evidence>
<keyword evidence="1 2" id="KW-0378">Hydrolase</keyword>
<dbReference type="EC" id="3.1.4.58" evidence="2"/>
<dbReference type="Proteomes" id="UP000076770">
    <property type="component" value="Chromosome i"/>
</dbReference>
<dbReference type="Proteomes" id="UP000033057">
    <property type="component" value="Chromosome"/>
</dbReference>
<dbReference type="Proteomes" id="UP000278715">
    <property type="component" value="Chromosome"/>
</dbReference>
<feature type="short sequence motif" description="HXTX 2" evidence="2">
    <location>
        <begin position="124"/>
        <end position="127"/>
    </location>
</feature>
<dbReference type="Pfam" id="PF02834">
    <property type="entry name" value="LigT_PEase"/>
    <property type="match status" value="2"/>
</dbReference>
<evidence type="ECO:0000313" key="5">
    <source>
        <dbReference type="EMBL" id="AKA76949.1"/>
    </source>
</evidence>
<dbReference type="Gene3D" id="3.90.1140.10">
    <property type="entry name" value="Cyclic phosphodiesterase"/>
    <property type="match status" value="1"/>
</dbReference>
<comment type="function">
    <text evidence="2">Hydrolyzes RNA 2',3'-cyclic phosphodiester to an RNA 2'-phosphomonoester.</text>
</comment>
<evidence type="ECO:0000313" key="14">
    <source>
        <dbReference type="EMBL" id="QPG48612.1"/>
    </source>
</evidence>
<dbReference type="Proteomes" id="UP000273194">
    <property type="component" value="Chromosome"/>
</dbReference>
<evidence type="ECO:0000313" key="19">
    <source>
        <dbReference type="Proteomes" id="UP000076770"/>
    </source>
</evidence>
<evidence type="ECO:0000313" key="26">
    <source>
        <dbReference type="Proteomes" id="UP000282269"/>
    </source>
</evidence>
<dbReference type="Proteomes" id="UP000267993">
    <property type="component" value="Chromosome"/>
</dbReference>
<dbReference type="PANTHER" id="PTHR35561">
    <property type="entry name" value="RNA 2',3'-CYCLIC PHOSPHODIESTERASE"/>
    <property type="match status" value="1"/>
</dbReference>
<feature type="active site" description="Proton donor" evidence="2">
    <location>
        <position position="38"/>
    </location>
</feature>
<evidence type="ECO:0000313" key="24">
    <source>
        <dbReference type="Proteomes" id="UP000275843"/>
    </source>
</evidence>
<dbReference type="EMBL" id="CP033237">
    <property type="protein sequence ID" value="AZF73972.1"/>
    <property type="molecule type" value="Genomic_DNA"/>
</dbReference>
<dbReference type="OMA" id="NYIRVIW"/>
<dbReference type="GO" id="GO:0004113">
    <property type="term" value="F:2',3'-cyclic-nucleotide 3'-phosphodiesterase activity"/>
    <property type="evidence" value="ECO:0007669"/>
    <property type="project" value="InterPro"/>
</dbReference>
<dbReference type="HAMAP" id="MF_01940">
    <property type="entry name" value="RNA_CPDase"/>
    <property type="match status" value="1"/>
</dbReference>